<reference evidence="5" key="1">
    <citation type="submission" date="2020-03" db="EMBL/GenBank/DDBJ databases">
        <title>Melopsittacus undulatus (budgerigar) genome, bMelUnd1, maternal haplotype with Z.</title>
        <authorList>
            <person name="Gedman G."/>
            <person name="Mountcastle J."/>
            <person name="Haase B."/>
            <person name="Formenti G."/>
            <person name="Wright T."/>
            <person name="Apodaca J."/>
            <person name="Pelan S."/>
            <person name="Chow W."/>
            <person name="Rhie A."/>
            <person name="Howe K."/>
            <person name="Fedrigo O."/>
            <person name="Jarvis E.D."/>
        </authorList>
    </citation>
    <scope>NUCLEOTIDE SEQUENCE [LARGE SCALE GENOMIC DNA]</scope>
</reference>
<dbReference type="GO" id="GO:0000785">
    <property type="term" value="C:chromatin"/>
    <property type="evidence" value="ECO:0007669"/>
    <property type="project" value="TreeGrafter"/>
</dbReference>
<dbReference type="GO" id="GO:2000134">
    <property type="term" value="P:negative regulation of G1/S transition of mitotic cell cycle"/>
    <property type="evidence" value="ECO:0007669"/>
    <property type="project" value="TreeGrafter"/>
</dbReference>
<dbReference type="InterPro" id="IPR002719">
    <property type="entry name" value="RB_B"/>
</dbReference>
<proteinExistence type="predicted"/>
<accession>A0A8V5GQY5</accession>
<evidence type="ECO:0000313" key="5">
    <source>
        <dbReference type="Ensembl" id="ENSMUNP00000025038.1"/>
    </source>
</evidence>
<dbReference type="GO" id="GO:0005667">
    <property type="term" value="C:transcription regulator complex"/>
    <property type="evidence" value="ECO:0007669"/>
    <property type="project" value="TreeGrafter"/>
</dbReference>
<dbReference type="InterPro" id="IPR002720">
    <property type="entry name" value="RB_A"/>
</dbReference>
<feature type="region of interest" description="Disordered" evidence="3">
    <location>
        <begin position="299"/>
        <end position="325"/>
    </location>
</feature>
<dbReference type="GO" id="GO:0005634">
    <property type="term" value="C:nucleus"/>
    <property type="evidence" value="ECO:0007669"/>
    <property type="project" value="InterPro"/>
</dbReference>
<sequence>MQCSAGQGGVSYGLVAGGVLYSFRLLFAVSLLFVVVNGGSDFSKSLSITTPLTGRKYIKEINSYVTPVSMATYSLCRLHTMLAGLKNAPSENLEHILRACSRDPSQSIAKRVKEMHEVYFQSMQSEVEFCNFFKVSIFFHAEVLYYKVLESVFEQERRRLGDTDLSSILEQDVFHRSLLACCLEIITFTYKPPGNLPFIPEIFDIPVYNFDKVIEVFIREQILESMAWKQESILWDRIRDNENKVPACEEVIPPQYFERSAGNSVVGFPLTPRRINEFRTETGEPGKGLSSLSTTLYDRYSSPTANPTRRKLFADNNNSDSSTPVRVSQQPVVNMVPVQNMNPEVMSVIPVPGQTLVTVATAIVTAKNGQTVTIPVQGERNIVNENGGITFFPVQVNGGTQAQAVPGPIQPLSAQALTGTLNTQVMGAVLQFPSQVSVQQISPGEQRQTQPFATVMSIRSRKMGSLSFFFRKVIFMYHLASVRLRDLCIKLDVSDELRKKIWTCFEYSLVHCPEIMMDRHLDQLLMCAIYIMAKVTKEDRSFQNIMCCYQTQPQAKSHVYRSVLQNSPTERRSRDSSPVMRSSSTLPVLHPRSNPPTRLTGANSDTKEEEQGDLIQFYNNIYIEQVKEFALKYTSNTDSPPLSPYPFMWVGSPRRVHLSHNHLVYISPHKNESVLSPREKIFYYFSSSTSKRLQEINSMVRTGEPATKRGILLEDSTEAPAKRICQENHTALLRWLQDIANDQGSH</sequence>
<feature type="region of interest" description="Disordered" evidence="3">
    <location>
        <begin position="565"/>
        <end position="609"/>
    </location>
</feature>
<protein>
    <submittedName>
        <fullName evidence="5">Uncharacterized protein</fullName>
    </submittedName>
</protein>
<feature type="transmembrane region" description="Helical" evidence="4">
    <location>
        <begin position="12"/>
        <end position="36"/>
    </location>
</feature>
<dbReference type="Pfam" id="PF01858">
    <property type="entry name" value="RB_A"/>
    <property type="match status" value="1"/>
</dbReference>
<dbReference type="SMART" id="SM00385">
    <property type="entry name" value="CYCLIN"/>
    <property type="match status" value="1"/>
</dbReference>
<dbReference type="InterPro" id="IPR013763">
    <property type="entry name" value="Cyclin-like_dom"/>
</dbReference>
<evidence type="ECO:0000256" key="2">
    <source>
        <dbReference type="ARBA" id="ARBA00022853"/>
    </source>
</evidence>
<keyword evidence="4" id="KW-0472">Membrane</keyword>
<reference evidence="5" key="3">
    <citation type="submission" date="2025-09" db="UniProtKB">
        <authorList>
            <consortium name="Ensembl"/>
        </authorList>
    </citation>
    <scope>IDENTIFICATION</scope>
</reference>
<dbReference type="GO" id="GO:0030154">
    <property type="term" value="P:cell differentiation"/>
    <property type="evidence" value="ECO:0007669"/>
    <property type="project" value="TreeGrafter"/>
</dbReference>
<dbReference type="Ensembl" id="ENSMUNT00000028672.1">
    <property type="protein sequence ID" value="ENSMUNP00000025038.1"/>
    <property type="gene ID" value="ENSMUNG00000019702.1"/>
</dbReference>
<feature type="compositionally biased region" description="Polar residues" evidence="3">
    <location>
        <begin position="595"/>
        <end position="604"/>
    </location>
</feature>
<keyword evidence="6" id="KW-1185">Reference proteome</keyword>
<reference evidence="5" key="2">
    <citation type="submission" date="2025-08" db="UniProtKB">
        <authorList>
            <consortium name="Ensembl"/>
        </authorList>
    </citation>
    <scope>IDENTIFICATION</scope>
</reference>
<dbReference type="Gene3D" id="1.10.472.10">
    <property type="entry name" value="Cyclin-like"/>
    <property type="match status" value="2"/>
</dbReference>
<evidence type="ECO:0000313" key="6">
    <source>
        <dbReference type="Proteomes" id="UP000694405"/>
    </source>
</evidence>
<dbReference type="InterPro" id="IPR036915">
    <property type="entry name" value="Cyclin-like_sf"/>
</dbReference>
<dbReference type="InterPro" id="IPR028309">
    <property type="entry name" value="RB_fam"/>
</dbReference>
<dbReference type="Pfam" id="PF01857">
    <property type="entry name" value="RB_B"/>
    <property type="match status" value="1"/>
</dbReference>
<organism evidence="5 6">
    <name type="scientific">Melopsittacus undulatus</name>
    <name type="common">Budgerigar</name>
    <name type="synonym">Psittacus undulatus</name>
    <dbReference type="NCBI Taxonomy" id="13146"/>
    <lineage>
        <taxon>Eukaryota</taxon>
        <taxon>Metazoa</taxon>
        <taxon>Chordata</taxon>
        <taxon>Craniata</taxon>
        <taxon>Vertebrata</taxon>
        <taxon>Euteleostomi</taxon>
        <taxon>Archelosauria</taxon>
        <taxon>Archosauria</taxon>
        <taxon>Dinosauria</taxon>
        <taxon>Saurischia</taxon>
        <taxon>Theropoda</taxon>
        <taxon>Coelurosauria</taxon>
        <taxon>Aves</taxon>
        <taxon>Neognathae</taxon>
        <taxon>Neoaves</taxon>
        <taxon>Telluraves</taxon>
        <taxon>Australaves</taxon>
        <taxon>Psittaciformes</taxon>
        <taxon>Psittaculidae</taxon>
        <taxon>Melopsittacus</taxon>
    </lineage>
</organism>
<evidence type="ECO:0000256" key="4">
    <source>
        <dbReference type="SAM" id="Phobius"/>
    </source>
</evidence>
<dbReference type="Proteomes" id="UP000694405">
    <property type="component" value="Unassembled WGS sequence"/>
</dbReference>
<feature type="compositionally biased region" description="Polar residues" evidence="3">
    <location>
        <begin position="315"/>
        <end position="325"/>
    </location>
</feature>
<dbReference type="SMART" id="SM01368">
    <property type="entry name" value="RB_A"/>
    <property type="match status" value="1"/>
</dbReference>
<evidence type="ECO:0000256" key="3">
    <source>
        <dbReference type="SAM" id="MobiDB-lite"/>
    </source>
</evidence>
<dbReference type="SMART" id="SM01369">
    <property type="entry name" value="Rb_C"/>
    <property type="match status" value="1"/>
</dbReference>
<dbReference type="GO" id="GO:0006357">
    <property type="term" value="P:regulation of transcription by RNA polymerase II"/>
    <property type="evidence" value="ECO:0007669"/>
    <property type="project" value="InterPro"/>
</dbReference>
<keyword evidence="2" id="KW-0156">Chromatin regulator</keyword>
<dbReference type="GO" id="GO:0000977">
    <property type="term" value="F:RNA polymerase II transcription regulatory region sequence-specific DNA binding"/>
    <property type="evidence" value="ECO:0007669"/>
    <property type="project" value="TreeGrafter"/>
</dbReference>
<keyword evidence="4" id="KW-0812">Transmembrane</keyword>
<dbReference type="PANTHER" id="PTHR13742">
    <property type="entry name" value="RETINOBLASTOMA-ASSOCIATED PROTEIN RB -RELATED"/>
    <property type="match status" value="1"/>
</dbReference>
<dbReference type="InterPro" id="IPR015030">
    <property type="entry name" value="RB_C"/>
</dbReference>
<dbReference type="PANTHER" id="PTHR13742:SF8">
    <property type="entry name" value="RETINOBLASTOMA-LIKE PROTEIN 2"/>
    <property type="match status" value="1"/>
</dbReference>
<dbReference type="GO" id="GO:0006325">
    <property type="term" value="P:chromatin organization"/>
    <property type="evidence" value="ECO:0007669"/>
    <property type="project" value="UniProtKB-KW"/>
</dbReference>
<keyword evidence="4" id="KW-1133">Transmembrane helix</keyword>
<name>A0A8V5GQY5_MELUD</name>
<keyword evidence="1" id="KW-0597">Phosphoprotein</keyword>
<dbReference type="AlphaFoldDB" id="A0A8V5GQY5"/>
<evidence type="ECO:0000256" key="1">
    <source>
        <dbReference type="ARBA" id="ARBA00022553"/>
    </source>
</evidence>
<dbReference type="SUPFAM" id="SSF47954">
    <property type="entry name" value="Cyclin-like"/>
    <property type="match status" value="2"/>
</dbReference>
<dbReference type="Pfam" id="PF08934">
    <property type="entry name" value="Rb_C"/>
    <property type="match status" value="1"/>
</dbReference>